<name>X0V3S8_9ZZZZ</name>
<comment type="caution">
    <text evidence="1">The sequence shown here is derived from an EMBL/GenBank/DDBJ whole genome shotgun (WGS) entry which is preliminary data.</text>
</comment>
<gene>
    <name evidence="1" type="ORF">S01H1_35637</name>
</gene>
<organism evidence="1">
    <name type="scientific">marine sediment metagenome</name>
    <dbReference type="NCBI Taxonomy" id="412755"/>
    <lineage>
        <taxon>unclassified sequences</taxon>
        <taxon>metagenomes</taxon>
        <taxon>ecological metagenomes</taxon>
    </lineage>
</organism>
<protein>
    <submittedName>
        <fullName evidence="1">Uncharacterized protein</fullName>
    </submittedName>
</protein>
<proteinExistence type="predicted"/>
<evidence type="ECO:0000313" key="1">
    <source>
        <dbReference type="EMBL" id="GAG12799.1"/>
    </source>
</evidence>
<dbReference type="AlphaFoldDB" id="X0V3S8"/>
<reference evidence="1" key="1">
    <citation type="journal article" date="2014" name="Front. Microbiol.">
        <title>High frequency of phylogenetically diverse reductive dehalogenase-homologous genes in deep subseafloor sedimentary metagenomes.</title>
        <authorList>
            <person name="Kawai M."/>
            <person name="Futagami T."/>
            <person name="Toyoda A."/>
            <person name="Takaki Y."/>
            <person name="Nishi S."/>
            <person name="Hori S."/>
            <person name="Arai W."/>
            <person name="Tsubouchi T."/>
            <person name="Morono Y."/>
            <person name="Uchiyama I."/>
            <person name="Ito T."/>
            <person name="Fujiyama A."/>
            <person name="Inagaki F."/>
            <person name="Takami H."/>
        </authorList>
    </citation>
    <scope>NUCLEOTIDE SEQUENCE</scope>
    <source>
        <strain evidence="1">Expedition CK06-06</strain>
    </source>
</reference>
<sequence length="89" mass="10298">MAETIIKKVRGDDLEPKECAFCGSKDNLKFFGTNVDKRYDGMVMRHFGVCDEHLAKINAILSGEFDIDRIDLERFRKVHIGKGLRLRLR</sequence>
<accession>X0V3S8</accession>
<dbReference type="EMBL" id="BARS01022274">
    <property type="protein sequence ID" value="GAG12799.1"/>
    <property type="molecule type" value="Genomic_DNA"/>
</dbReference>